<dbReference type="Proteomes" id="UP000799750">
    <property type="component" value="Unassembled WGS sequence"/>
</dbReference>
<dbReference type="GO" id="GO:0008168">
    <property type="term" value="F:methyltransferase activity"/>
    <property type="evidence" value="ECO:0007669"/>
    <property type="project" value="UniProtKB-KW"/>
</dbReference>
<dbReference type="OrthoDB" id="2013972at2759"/>
<dbReference type="EMBL" id="MU004190">
    <property type="protein sequence ID" value="KAF2494402.1"/>
    <property type="molecule type" value="Genomic_DNA"/>
</dbReference>
<dbReference type="PANTHER" id="PTHR43591:SF10">
    <property type="entry name" value="ABC TRANSMEMBRANE TYPE-1 DOMAIN-CONTAINING PROTEIN-RELATED"/>
    <property type="match status" value="1"/>
</dbReference>
<gene>
    <name evidence="2" type="ORF">BU16DRAFT_487514</name>
</gene>
<keyword evidence="2" id="KW-0489">Methyltransferase</keyword>
<dbReference type="PANTHER" id="PTHR43591">
    <property type="entry name" value="METHYLTRANSFERASE"/>
    <property type="match status" value="1"/>
</dbReference>
<organism evidence="2 3">
    <name type="scientific">Lophium mytilinum</name>
    <dbReference type="NCBI Taxonomy" id="390894"/>
    <lineage>
        <taxon>Eukaryota</taxon>
        <taxon>Fungi</taxon>
        <taxon>Dikarya</taxon>
        <taxon>Ascomycota</taxon>
        <taxon>Pezizomycotina</taxon>
        <taxon>Dothideomycetes</taxon>
        <taxon>Pleosporomycetidae</taxon>
        <taxon>Mytilinidiales</taxon>
        <taxon>Mytilinidiaceae</taxon>
        <taxon>Lophium</taxon>
    </lineage>
</organism>
<keyword evidence="3" id="KW-1185">Reference proteome</keyword>
<name>A0A6A6QQG8_9PEZI</name>
<dbReference type="CDD" id="cd02440">
    <property type="entry name" value="AdoMet_MTases"/>
    <property type="match status" value="1"/>
</dbReference>
<dbReference type="Pfam" id="PF13489">
    <property type="entry name" value="Methyltransf_23"/>
    <property type="match status" value="1"/>
</dbReference>
<accession>A0A6A6QQG8</accession>
<evidence type="ECO:0000256" key="1">
    <source>
        <dbReference type="SAM" id="MobiDB-lite"/>
    </source>
</evidence>
<dbReference type="AlphaFoldDB" id="A0A6A6QQG8"/>
<dbReference type="GO" id="GO:0032259">
    <property type="term" value="P:methylation"/>
    <property type="evidence" value="ECO:0007669"/>
    <property type="project" value="UniProtKB-KW"/>
</dbReference>
<feature type="region of interest" description="Disordered" evidence="1">
    <location>
        <begin position="1"/>
        <end position="33"/>
    </location>
</feature>
<evidence type="ECO:0000313" key="3">
    <source>
        <dbReference type="Proteomes" id="UP000799750"/>
    </source>
</evidence>
<dbReference type="InterPro" id="IPR029063">
    <property type="entry name" value="SAM-dependent_MTases_sf"/>
</dbReference>
<proteinExistence type="predicted"/>
<evidence type="ECO:0000313" key="2">
    <source>
        <dbReference type="EMBL" id="KAF2494402.1"/>
    </source>
</evidence>
<sequence>MAAVSDNPAVPSGPQPVQIEAEEGELETDSAFGDDAESYTTSLKSSITNYKYENGRRYHAFKDGSYFLPNDESEADRLDLFHHIMSLRCDGELHWAPIGDNPGRILDIGTGTGIWAIDMGDKYPSAEILGNDLSAIQPTLVPPNVKFEVDDAENEWVYSSTFDYIHCRYMAGSLKDWPRLMQQAFKYTKPGGWVEFQDFDMTFYSTGGEFKEGSPLDQWAAGVKEGIAKFGLVAEPGPKLEGWVKDAGFTNVHHSVLPIPVGQWPKDKKLKEIGAFDLIQFLDGCEAISLRIFTNVQGWSPEHIQVFLSDVRKDLKNTRLQAQHNFHVVYAQKPLTVE</sequence>
<dbReference type="SUPFAM" id="SSF53335">
    <property type="entry name" value="S-adenosyl-L-methionine-dependent methyltransferases"/>
    <property type="match status" value="1"/>
</dbReference>
<keyword evidence="2" id="KW-0808">Transferase</keyword>
<protein>
    <submittedName>
        <fullName evidence="2">S-adenosyl-L-methionine-dependent methyltransferase</fullName>
    </submittedName>
</protein>
<reference evidence="2" key="1">
    <citation type="journal article" date="2020" name="Stud. Mycol.">
        <title>101 Dothideomycetes genomes: a test case for predicting lifestyles and emergence of pathogens.</title>
        <authorList>
            <person name="Haridas S."/>
            <person name="Albert R."/>
            <person name="Binder M."/>
            <person name="Bloem J."/>
            <person name="Labutti K."/>
            <person name="Salamov A."/>
            <person name="Andreopoulos B."/>
            <person name="Baker S."/>
            <person name="Barry K."/>
            <person name="Bills G."/>
            <person name="Bluhm B."/>
            <person name="Cannon C."/>
            <person name="Castanera R."/>
            <person name="Culley D."/>
            <person name="Daum C."/>
            <person name="Ezra D."/>
            <person name="Gonzalez J."/>
            <person name="Henrissat B."/>
            <person name="Kuo A."/>
            <person name="Liang C."/>
            <person name="Lipzen A."/>
            <person name="Lutzoni F."/>
            <person name="Magnuson J."/>
            <person name="Mondo S."/>
            <person name="Nolan M."/>
            <person name="Ohm R."/>
            <person name="Pangilinan J."/>
            <person name="Park H.-J."/>
            <person name="Ramirez L."/>
            <person name="Alfaro M."/>
            <person name="Sun H."/>
            <person name="Tritt A."/>
            <person name="Yoshinaga Y."/>
            <person name="Zwiers L.-H."/>
            <person name="Turgeon B."/>
            <person name="Goodwin S."/>
            <person name="Spatafora J."/>
            <person name="Crous P."/>
            <person name="Grigoriev I."/>
        </authorList>
    </citation>
    <scope>NUCLEOTIDE SEQUENCE</scope>
    <source>
        <strain evidence="2">CBS 269.34</strain>
    </source>
</reference>
<dbReference type="Gene3D" id="3.40.50.150">
    <property type="entry name" value="Vaccinia Virus protein VP39"/>
    <property type="match status" value="1"/>
</dbReference>
<feature type="compositionally biased region" description="Acidic residues" evidence="1">
    <location>
        <begin position="20"/>
        <end position="33"/>
    </location>
</feature>